<dbReference type="PANTHER" id="PTHR39401:SF1">
    <property type="entry name" value="SNOAL-LIKE DOMAIN-CONTAINING PROTEIN"/>
    <property type="match status" value="1"/>
</dbReference>
<dbReference type="Gene3D" id="3.10.450.50">
    <property type="match status" value="1"/>
</dbReference>
<dbReference type="InterPro" id="IPR032710">
    <property type="entry name" value="NTF2-like_dom_sf"/>
</dbReference>
<name>A0A3D8SAN7_9HELO</name>
<dbReference type="Proteomes" id="UP000256328">
    <property type="component" value="Unassembled WGS sequence"/>
</dbReference>
<keyword evidence="2" id="KW-1185">Reference proteome</keyword>
<accession>A0A3D8SAN7</accession>
<evidence type="ECO:0000313" key="1">
    <source>
        <dbReference type="EMBL" id="RDW83395.1"/>
    </source>
</evidence>
<reference evidence="1 2" key="1">
    <citation type="journal article" date="2018" name="IMA Fungus">
        <title>IMA Genome-F 9: Draft genome sequence of Annulohypoxylon stygium, Aspergillus mulundensis, Berkeleyomyces basicola (syn. Thielaviopsis basicola), Ceratocystis smalleyi, two Cercospora beticola strains, Coleophoma cylindrospora, Fusarium fracticaudum, Phialophora cf. hyalina, and Morchella septimelata.</title>
        <authorList>
            <person name="Wingfield B.D."/>
            <person name="Bills G.F."/>
            <person name="Dong Y."/>
            <person name="Huang W."/>
            <person name="Nel W.J."/>
            <person name="Swalarsk-Parry B.S."/>
            <person name="Vaghefi N."/>
            <person name="Wilken P.M."/>
            <person name="An Z."/>
            <person name="de Beer Z.W."/>
            <person name="De Vos L."/>
            <person name="Chen L."/>
            <person name="Duong T.A."/>
            <person name="Gao Y."/>
            <person name="Hammerbacher A."/>
            <person name="Kikkert J.R."/>
            <person name="Li Y."/>
            <person name="Li H."/>
            <person name="Li K."/>
            <person name="Li Q."/>
            <person name="Liu X."/>
            <person name="Ma X."/>
            <person name="Naidoo K."/>
            <person name="Pethybridge S.J."/>
            <person name="Sun J."/>
            <person name="Steenkamp E.T."/>
            <person name="van der Nest M.A."/>
            <person name="van Wyk S."/>
            <person name="Wingfield M.J."/>
            <person name="Xiong C."/>
            <person name="Yue Q."/>
            <person name="Zhang X."/>
        </authorList>
    </citation>
    <scope>NUCLEOTIDE SEQUENCE [LARGE SCALE GENOMIC DNA]</scope>
    <source>
        <strain evidence="1 2">BP5796</strain>
    </source>
</reference>
<dbReference type="EMBL" id="PDLN01000006">
    <property type="protein sequence ID" value="RDW83395.1"/>
    <property type="molecule type" value="Genomic_DNA"/>
</dbReference>
<gene>
    <name evidence="1" type="ORF">BP5796_04886</name>
</gene>
<sequence length="144" mass="16083">MSHTYKSALPPSLTPDEGITSFFESFYAISDTPSAHDAYVSSFTPDATLIMASKKGVGASEILEIRKGMWKTVKSRLHTPQQIFPFGAGSREVMLHGLVKYELLDGRKAEVEWAARAELVKQDEKWKMSFYQVYLDTAAMANAK</sequence>
<protein>
    <recommendedName>
        <fullName evidence="3">SnoaL-like domain-containing protein</fullName>
    </recommendedName>
</protein>
<evidence type="ECO:0000313" key="2">
    <source>
        <dbReference type="Proteomes" id="UP000256328"/>
    </source>
</evidence>
<proteinExistence type="predicted"/>
<dbReference type="SUPFAM" id="SSF54427">
    <property type="entry name" value="NTF2-like"/>
    <property type="match status" value="1"/>
</dbReference>
<evidence type="ECO:0008006" key="3">
    <source>
        <dbReference type="Google" id="ProtNLM"/>
    </source>
</evidence>
<organism evidence="1 2">
    <name type="scientific">Coleophoma crateriformis</name>
    <dbReference type="NCBI Taxonomy" id="565419"/>
    <lineage>
        <taxon>Eukaryota</taxon>
        <taxon>Fungi</taxon>
        <taxon>Dikarya</taxon>
        <taxon>Ascomycota</taxon>
        <taxon>Pezizomycotina</taxon>
        <taxon>Leotiomycetes</taxon>
        <taxon>Helotiales</taxon>
        <taxon>Dermateaceae</taxon>
        <taxon>Coleophoma</taxon>
    </lineage>
</organism>
<dbReference type="OrthoDB" id="3468019at2759"/>
<comment type="caution">
    <text evidence="1">The sequence shown here is derived from an EMBL/GenBank/DDBJ whole genome shotgun (WGS) entry which is preliminary data.</text>
</comment>
<dbReference type="PANTHER" id="PTHR39401">
    <property type="entry name" value="SNOAL-LIKE DOMAIN-CONTAINING PROTEIN"/>
    <property type="match status" value="1"/>
</dbReference>
<dbReference type="AlphaFoldDB" id="A0A3D8SAN7"/>